<proteinExistence type="predicted"/>
<sequence length="395" mass="41375">MMPTHRSTTRALALTAAAGLVLSSCTLLGGEDEEPAPAPAPAPTQDGEGTTGAGADGDSSTATDGDTSTATAAAPTTDEVVLVTHSSFNVPEELVTAFEAETGWDLTIQSSGDAGELTNRLVLTAGSPIGDAVFGIDNTYGTRALDEGVLAAYTPSDLPESAEEHALQGGAAYLTPVDFGDVCVNVDDVWFANNGIAPPQTLTDLTEPEYEDLFVTPGASTSSPGMAFLLATIGEFGPGQWQGYWEDLMANGAKVTSGWTDAYTVDFTAGGGGGDRPIVLSYASSPPFTIPEGGFQPTTRALMETCFRQVEYAGVLEGAENPEGAQAVVDWLVSPQVQASIPDSMFMFPVDEEVELPELWAQWATVAEDPIVVHPDQIEAERETWLREWADIATG</sequence>
<dbReference type="PANTHER" id="PTHR30006">
    <property type="entry name" value="THIAMINE-BINDING PERIPLASMIC PROTEIN-RELATED"/>
    <property type="match status" value="1"/>
</dbReference>
<evidence type="ECO:0000256" key="3">
    <source>
        <dbReference type="SAM" id="SignalP"/>
    </source>
</evidence>
<comment type="caution">
    <text evidence="4">The sequence shown here is derived from an EMBL/GenBank/DDBJ whole genome shotgun (WGS) entry which is preliminary data.</text>
</comment>
<dbReference type="RefSeq" id="WP_141337180.1">
    <property type="nucleotide sequence ID" value="NZ_JBHMAX010000010.1"/>
</dbReference>
<dbReference type="PROSITE" id="PS51257">
    <property type="entry name" value="PROKAR_LIPOPROTEIN"/>
    <property type="match status" value="1"/>
</dbReference>
<dbReference type="SUPFAM" id="SSF53850">
    <property type="entry name" value="Periplasmic binding protein-like II"/>
    <property type="match status" value="1"/>
</dbReference>
<evidence type="ECO:0000256" key="1">
    <source>
        <dbReference type="ARBA" id="ARBA00022729"/>
    </source>
</evidence>
<name>A0ABV5V0V0_9MICO</name>
<accession>A0ABV5V0V0</accession>
<gene>
    <name evidence="4" type="ORF">ACFFN0_05190</name>
</gene>
<evidence type="ECO:0000256" key="2">
    <source>
        <dbReference type="SAM" id="MobiDB-lite"/>
    </source>
</evidence>
<feature type="region of interest" description="Disordered" evidence="2">
    <location>
        <begin position="28"/>
        <end position="75"/>
    </location>
</feature>
<dbReference type="EMBL" id="JBHMAX010000010">
    <property type="protein sequence ID" value="MFB9731431.1"/>
    <property type="molecule type" value="Genomic_DNA"/>
</dbReference>
<organism evidence="4 5">
    <name type="scientific">Ornithinimicrobium kibberense</name>
    <dbReference type="NCBI Taxonomy" id="282060"/>
    <lineage>
        <taxon>Bacteria</taxon>
        <taxon>Bacillati</taxon>
        <taxon>Actinomycetota</taxon>
        <taxon>Actinomycetes</taxon>
        <taxon>Micrococcales</taxon>
        <taxon>Ornithinimicrobiaceae</taxon>
        <taxon>Ornithinimicrobium</taxon>
    </lineage>
</organism>
<keyword evidence="1 3" id="KW-0732">Signal</keyword>
<reference evidence="4 5" key="1">
    <citation type="submission" date="2024-09" db="EMBL/GenBank/DDBJ databases">
        <authorList>
            <person name="Sun Q."/>
            <person name="Mori K."/>
        </authorList>
    </citation>
    <scope>NUCLEOTIDE SEQUENCE [LARGE SCALE GENOMIC DNA]</scope>
    <source>
        <strain evidence="4 5">JCM 12763</strain>
    </source>
</reference>
<dbReference type="PANTHER" id="PTHR30006:SF2">
    <property type="entry name" value="ABC TRANSPORTER SUBSTRATE-BINDING PROTEIN"/>
    <property type="match status" value="1"/>
</dbReference>
<dbReference type="InterPro" id="IPR005948">
    <property type="entry name" value="ThiB-like"/>
</dbReference>
<evidence type="ECO:0000313" key="5">
    <source>
        <dbReference type="Proteomes" id="UP001589613"/>
    </source>
</evidence>
<dbReference type="Pfam" id="PF01547">
    <property type="entry name" value="SBP_bac_1"/>
    <property type="match status" value="1"/>
</dbReference>
<dbReference type="NCBIfam" id="TIGR01254">
    <property type="entry name" value="sfuA"/>
    <property type="match status" value="1"/>
</dbReference>
<feature type="chain" id="PRO_5046279263" evidence="3">
    <location>
        <begin position="30"/>
        <end position="395"/>
    </location>
</feature>
<dbReference type="Proteomes" id="UP001589613">
    <property type="component" value="Unassembled WGS sequence"/>
</dbReference>
<protein>
    <submittedName>
        <fullName evidence="4">Thiamine ABC transporter substrate binding subunit</fullName>
    </submittedName>
</protein>
<evidence type="ECO:0000313" key="4">
    <source>
        <dbReference type="EMBL" id="MFB9731431.1"/>
    </source>
</evidence>
<dbReference type="Gene3D" id="3.40.190.10">
    <property type="entry name" value="Periplasmic binding protein-like II"/>
    <property type="match status" value="2"/>
</dbReference>
<dbReference type="InterPro" id="IPR006059">
    <property type="entry name" value="SBP"/>
</dbReference>
<keyword evidence="5" id="KW-1185">Reference proteome</keyword>
<feature type="compositionally biased region" description="Low complexity" evidence="2">
    <location>
        <begin position="56"/>
        <end position="75"/>
    </location>
</feature>
<feature type="signal peptide" evidence="3">
    <location>
        <begin position="1"/>
        <end position="29"/>
    </location>
</feature>